<gene>
    <name evidence="1" type="ORF">HX845_07820</name>
</gene>
<dbReference type="RefSeq" id="WP_177116384.1">
    <property type="nucleotide sequence ID" value="NZ_JACAQE010000002.1"/>
</dbReference>
<name>A0A7Y8CD28_9PSED</name>
<dbReference type="Proteomes" id="UP000517547">
    <property type="component" value="Unassembled WGS sequence"/>
</dbReference>
<accession>A0A7Y8CD28</accession>
<sequence length="49" mass="5355">MFTGLLLLNFMWAPFIEFFGNQALANVGTWHGVQGAGHAQESAQQASFI</sequence>
<reference evidence="1 2" key="1">
    <citation type="submission" date="2020-04" db="EMBL/GenBank/DDBJ databases">
        <title>Molecular characterization of pseudomonads from Agaricus bisporus reveal novel blotch 2 pathogens in Western Europe.</title>
        <authorList>
            <person name="Taparia T."/>
            <person name="Krijger M."/>
            <person name="Haynes E."/>
            <person name="Elpinstone J.G."/>
            <person name="Noble R."/>
            <person name="Van Der Wolf J."/>
        </authorList>
    </citation>
    <scope>NUCLEOTIDE SEQUENCE [LARGE SCALE GENOMIC DNA]</scope>
    <source>
        <strain evidence="1 2">IPO3738</strain>
    </source>
</reference>
<protein>
    <submittedName>
        <fullName evidence="1">Uncharacterized protein</fullName>
    </submittedName>
</protein>
<comment type="caution">
    <text evidence="1">The sequence shown here is derived from an EMBL/GenBank/DDBJ whole genome shotgun (WGS) entry which is preliminary data.</text>
</comment>
<dbReference type="AlphaFoldDB" id="A0A7Y8CD28"/>
<evidence type="ECO:0000313" key="2">
    <source>
        <dbReference type="Proteomes" id="UP000517547"/>
    </source>
</evidence>
<proteinExistence type="predicted"/>
<organism evidence="1 2">
    <name type="scientific">Pseudomonas gingeri</name>
    <dbReference type="NCBI Taxonomy" id="117681"/>
    <lineage>
        <taxon>Bacteria</taxon>
        <taxon>Pseudomonadati</taxon>
        <taxon>Pseudomonadota</taxon>
        <taxon>Gammaproteobacteria</taxon>
        <taxon>Pseudomonadales</taxon>
        <taxon>Pseudomonadaceae</taxon>
        <taxon>Pseudomonas</taxon>
    </lineage>
</organism>
<dbReference type="EMBL" id="JACAQE010000002">
    <property type="protein sequence ID" value="NWC13541.1"/>
    <property type="molecule type" value="Genomic_DNA"/>
</dbReference>
<evidence type="ECO:0000313" key="1">
    <source>
        <dbReference type="EMBL" id="NWC13541.1"/>
    </source>
</evidence>